<comment type="caution">
    <text evidence="3">The sequence shown here is derived from an EMBL/GenBank/DDBJ whole genome shotgun (WGS) entry which is preliminary data.</text>
</comment>
<dbReference type="Proteomes" id="UP000557688">
    <property type="component" value="Unassembled WGS sequence"/>
</dbReference>
<dbReference type="Proteomes" id="UP000565205">
    <property type="component" value="Unassembled WGS sequence"/>
</dbReference>
<organism evidence="3 5">
    <name type="scientific">Endobacter medicaginis</name>
    <dbReference type="NCBI Taxonomy" id="1181271"/>
    <lineage>
        <taxon>Bacteria</taxon>
        <taxon>Pseudomonadati</taxon>
        <taxon>Pseudomonadota</taxon>
        <taxon>Alphaproteobacteria</taxon>
        <taxon>Acetobacterales</taxon>
        <taxon>Acetobacteraceae</taxon>
        <taxon>Endobacter</taxon>
    </lineage>
</organism>
<feature type="domain" description="RNA polymerase alpha subunit C-terminal" evidence="1">
    <location>
        <begin position="3"/>
        <end position="53"/>
    </location>
</feature>
<evidence type="ECO:0000313" key="2">
    <source>
        <dbReference type="EMBL" id="MBB3175518.1"/>
    </source>
</evidence>
<dbReference type="Pfam" id="PF03118">
    <property type="entry name" value="RNA_pol_A_CTD"/>
    <property type="match status" value="1"/>
</dbReference>
<dbReference type="RefSeq" id="WP_176623510.1">
    <property type="nucleotide sequence ID" value="NZ_JABXXQ010000115.1"/>
</dbReference>
<dbReference type="SUPFAM" id="SSF47789">
    <property type="entry name" value="C-terminal domain of RNA polymerase alpha subunit"/>
    <property type="match status" value="1"/>
</dbReference>
<proteinExistence type="predicted"/>
<dbReference type="GO" id="GO:0003677">
    <property type="term" value="F:DNA binding"/>
    <property type="evidence" value="ECO:0007669"/>
    <property type="project" value="InterPro"/>
</dbReference>
<evidence type="ECO:0000313" key="4">
    <source>
        <dbReference type="Proteomes" id="UP000557688"/>
    </source>
</evidence>
<dbReference type="GO" id="GO:0006351">
    <property type="term" value="P:DNA-templated transcription"/>
    <property type="evidence" value="ECO:0007669"/>
    <property type="project" value="InterPro"/>
</dbReference>
<evidence type="ECO:0000259" key="1">
    <source>
        <dbReference type="Pfam" id="PF03118"/>
    </source>
</evidence>
<gene>
    <name evidence="2" type="ORF">FHR90_003374</name>
    <name evidence="3" type="ORF">HUK83_07560</name>
</gene>
<reference evidence="3 5" key="1">
    <citation type="submission" date="2020-06" db="EMBL/GenBank/DDBJ databases">
        <title>Description of novel acetic acid bacteria.</title>
        <authorList>
            <person name="Sombolestani A."/>
        </authorList>
    </citation>
    <scope>NUCLEOTIDE SEQUENCE [LARGE SCALE GENOMIC DNA]</scope>
    <source>
        <strain evidence="3 5">LMG 26838</strain>
    </source>
</reference>
<dbReference type="EMBL" id="JABXXQ010000115">
    <property type="protein sequence ID" value="NVN30188.1"/>
    <property type="molecule type" value="Genomic_DNA"/>
</dbReference>
<sequence>MLEAIALSPRTDGALIRNGINSIEDLRNLSLDDLKMIPGIGISSISEISRALRSSNEEPASYTADRLRFLEASIRWHRLKADALEAELEMLRIEAGSVRGAKRQLARRA</sequence>
<dbReference type="Gene3D" id="1.10.150.20">
    <property type="entry name" value="5' to 3' exonuclease, C-terminal subdomain"/>
    <property type="match status" value="1"/>
</dbReference>
<dbReference type="GO" id="GO:0003899">
    <property type="term" value="F:DNA-directed RNA polymerase activity"/>
    <property type="evidence" value="ECO:0007669"/>
    <property type="project" value="InterPro"/>
</dbReference>
<name>A0A850NTE1_9PROT</name>
<protein>
    <recommendedName>
        <fullName evidence="1">RNA polymerase alpha subunit C-terminal domain-containing protein</fullName>
    </recommendedName>
</protein>
<evidence type="ECO:0000313" key="5">
    <source>
        <dbReference type="Proteomes" id="UP000565205"/>
    </source>
</evidence>
<evidence type="ECO:0000313" key="3">
    <source>
        <dbReference type="EMBL" id="NVN30188.1"/>
    </source>
</evidence>
<accession>A0A850NTE1</accession>
<dbReference type="EMBL" id="JACHXV010000039">
    <property type="protein sequence ID" value="MBB3175518.1"/>
    <property type="molecule type" value="Genomic_DNA"/>
</dbReference>
<dbReference type="AlphaFoldDB" id="A0A850NTE1"/>
<dbReference type="InterPro" id="IPR011260">
    <property type="entry name" value="RNAP_asu_C"/>
</dbReference>
<keyword evidence="4" id="KW-1185">Reference proteome</keyword>
<reference evidence="2 4" key="2">
    <citation type="submission" date="2020-08" db="EMBL/GenBank/DDBJ databases">
        <title>Genomic Encyclopedia of Type Strains, Phase III (KMG-III): the genomes of soil and plant-associated and newly described type strains.</title>
        <authorList>
            <person name="Whitman W."/>
        </authorList>
    </citation>
    <scope>NUCLEOTIDE SEQUENCE [LARGE SCALE GENOMIC DNA]</scope>
    <source>
        <strain evidence="2 4">CECT 8088</strain>
    </source>
</reference>